<gene>
    <name evidence="1" type="ordered locus">syc0640_d</name>
</gene>
<organism evidence="1 2">
    <name type="scientific">Synechococcus sp. (strain ATCC 27144 / PCC 6301 / SAUG 1402/1)</name>
    <name type="common">Anacystis nidulans</name>
    <dbReference type="NCBI Taxonomy" id="269084"/>
    <lineage>
        <taxon>Bacteria</taxon>
        <taxon>Bacillati</taxon>
        <taxon>Cyanobacteriota</taxon>
        <taxon>Cyanophyceae</taxon>
        <taxon>Synechococcales</taxon>
        <taxon>Synechococcaceae</taxon>
        <taxon>Synechococcus</taxon>
    </lineage>
</organism>
<evidence type="ECO:0000313" key="2">
    <source>
        <dbReference type="Proteomes" id="UP000001175"/>
    </source>
</evidence>
<accession>A0A0H3K1D4</accession>
<dbReference type="AlphaFoldDB" id="A0A0H3K1D4"/>
<proteinExistence type="predicted"/>
<protein>
    <recommendedName>
        <fullName evidence="3">Glutamine synthetase inactivating factor IF7</fullName>
    </recommendedName>
</protein>
<reference evidence="1 2" key="1">
    <citation type="journal article" date="2007" name="Photosyn. Res.">
        <title>Complete nucleotide sequence of the freshwater unicellular cyanobacterium Synechococcus elongatus PCC 6301 chromosome: gene content and organization.</title>
        <authorList>
            <person name="Sugita C."/>
            <person name="Ogata K."/>
            <person name="Shikata M."/>
            <person name="Jikuya H."/>
            <person name="Takano J."/>
            <person name="Furumichi M."/>
            <person name="Kanehisa M."/>
            <person name="Omata T."/>
            <person name="Sugiura M."/>
            <person name="Sugita M."/>
        </authorList>
    </citation>
    <scope>NUCLEOTIDE SEQUENCE [LARGE SCALE GENOMIC DNA]</scope>
    <source>
        <strain evidence="2">ATCC 27144 / PCC 6301 / SAUG 1402/1</strain>
    </source>
</reference>
<dbReference type="RefSeq" id="WP_011242952.1">
    <property type="nucleotide sequence ID" value="NC_006576.1"/>
</dbReference>
<evidence type="ECO:0008006" key="3">
    <source>
        <dbReference type="Google" id="ProtNLM"/>
    </source>
</evidence>
<dbReference type="GeneID" id="72429750"/>
<dbReference type="KEGG" id="syc:syc0640_d"/>
<evidence type="ECO:0000313" key="1">
    <source>
        <dbReference type="EMBL" id="BAD78830.1"/>
    </source>
</evidence>
<dbReference type="eggNOG" id="ENOG5032YXH">
    <property type="taxonomic scope" value="Bacteria"/>
</dbReference>
<name>A0A0H3K1D4_SYNP6</name>
<dbReference type="Proteomes" id="UP000001175">
    <property type="component" value="Chromosome"/>
</dbReference>
<sequence length="67" mass="7562">MNTTTQSRELVMRHQQAIKNRQQSMLGRANVDIGMPLSQMRHYNGTIQGKVHSDFRAAYDRSGAALS</sequence>
<dbReference type="EMBL" id="AP008231">
    <property type="protein sequence ID" value="BAD78830.1"/>
    <property type="molecule type" value="Genomic_DNA"/>
</dbReference>